<dbReference type="PANTHER" id="PTHR43808:SF9">
    <property type="entry name" value="BLL0789 PROTEIN"/>
    <property type="match status" value="1"/>
</dbReference>
<dbReference type="Proteomes" id="UP000190285">
    <property type="component" value="Unassembled WGS sequence"/>
</dbReference>
<keyword evidence="2" id="KW-0479">Metal-binding</keyword>
<dbReference type="AlphaFoldDB" id="A0A1T5ITE8"/>
<keyword evidence="8" id="KW-1185">Reference proteome</keyword>
<evidence type="ECO:0000256" key="1">
    <source>
        <dbReference type="ARBA" id="ARBA00001947"/>
    </source>
</evidence>
<dbReference type="PROSITE" id="PS00758">
    <property type="entry name" value="ARGE_DAPE_CPG2_1"/>
    <property type="match status" value="1"/>
</dbReference>
<dbReference type="Gene3D" id="3.30.70.360">
    <property type="match status" value="1"/>
</dbReference>
<dbReference type="InterPro" id="IPR002933">
    <property type="entry name" value="Peptidase_M20"/>
</dbReference>
<proteinExistence type="predicted"/>
<evidence type="ECO:0000256" key="2">
    <source>
        <dbReference type="ARBA" id="ARBA00022723"/>
    </source>
</evidence>
<gene>
    <name evidence="7" type="ORF">SAMN02194393_00725</name>
</gene>
<keyword evidence="4" id="KW-0862">Zinc</keyword>
<organism evidence="7 8">
    <name type="scientific">Maledivibacter halophilus</name>
    <dbReference type="NCBI Taxonomy" id="36842"/>
    <lineage>
        <taxon>Bacteria</taxon>
        <taxon>Bacillati</taxon>
        <taxon>Bacillota</taxon>
        <taxon>Clostridia</taxon>
        <taxon>Peptostreptococcales</taxon>
        <taxon>Caminicellaceae</taxon>
        <taxon>Maledivibacter</taxon>
    </lineage>
</organism>
<evidence type="ECO:0000256" key="4">
    <source>
        <dbReference type="ARBA" id="ARBA00022833"/>
    </source>
</evidence>
<reference evidence="7 8" key="1">
    <citation type="submission" date="2017-02" db="EMBL/GenBank/DDBJ databases">
        <authorList>
            <person name="Peterson S.W."/>
        </authorList>
    </citation>
    <scope>NUCLEOTIDE SEQUENCE [LARGE SCALE GENOMIC DNA]</scope>
    <source>
        <strain evidence="7 8">M1</strain>
    </source>
</reference>
<dbReference type="Pfam" id="PF01546">
    <property type="entry name" value="Peptidase_M20"/>
    <property type="match status" value="1"/>
</dbReference>
<dbReference type="SUPFAM" id="SSF55031">
    <property type="entry name" value="Bacterial exopeptidase dimerisation domain"/>
    <property type="match status" value="1"/>
</dbReference>
<comment type="cofactor">
    <cofactor evidence="1">
        <name>Zn(2+)</name>
        <dbReference type="ChEBI" id="CHEBI:29105"/>
    </cofactor>
</comment>
<dbReference type="PIRSF" id="PIRSF037238">
    <property type="entry name" value="Carboxypeptidase_G2"/>
    <property type="match status" value="1"/>
</dbReference>
<evidence type="ECO:0000256" key="5">
    <source>
        <dbReference type="PIRSR" id="PIRSR037238-1"/>
    </source>
</evidence>
<dbReference type="InterPro" id="IPR017150">
    <property type="entry name" value="Pept_M20_glutamate_carboxypep"/>
</dbReference>
<sequence length="375" mass="41551">MTDLKFDLNRYLEELEVLVNIDSGSNYPEGVKKVADFFKKKYLEIDWLIKEHKFDDSVGPCLEIKNCEVDEYDILFIGHMDTVFPAGTVDKRPFSVQNSRAYGPGVIDMKSGLLSLYYVINFLDIDKYKNPSFCIALNSDEEISSKFSSEWIESLAKKSKYAFVLEPARKNGALVLERKGLAKYEVEFHGIAAHAGVEPEKGASAITELGHWIVELNKLNNIEIGTTVNVGVVSGGTKANVVADKALAEIDFRFKSKEEGEKIKVKMDELKNNPIVSKVNIIMNRTGYRPPMNPSKETIKLCGIIEEVGEKLGIDIKWASTGGGSDANFTSAAGTSSIDGLGPIGGNSHSESEYLEKNSIEPRIQLLKKIIEKLI</sequence>
<dbReference type="InterPro" id="IPR011650">
    <property type="entry name" value="Peptidase_M20_dimer"/>
</dbReference>
<protein>
    <submittedName>
        <fullName evidence="7">Glutamate carboxypeptidase</fullName>
    </submittedName>
</protein>
<evidence type="ECO:0000259" key="6">
    <source>
        <dbReference type="Pfam" id="PF07687"/>
    </source>
</evidence>
<dbReference type="Gene3D" id="3.40.630.10">
    <property type="entry name" value="Zn peptidases"/>
    <property type="match status" value="1"/>
</dbReference>
<keyword evidence="3" id="KW-0378">Hydrolase</keyword>
<name>A0A1T5ITE8_9FIRM</name>
<dbReference type="CDD" id="cd03885">
    <property type="entry name" value="M20_CPDG2"/>
    <property type="match status" value="1"/>
</dbReference>
<evidence type="ECO:0000313" key="8">
    <source>
        <dbReference type="Proteomes" id="UP000190285"/>
    </source>
</evidence>
<keyword evidence="7" id="KW-0645">Protease</keyword>
<dbReference type="SUPFAM" id="SSF53187">
    <property type="entry name" value="Zn-dependent exopeptidases"/>
    <property type="match status" value="1"/>
</dbReference>
<dbReference type="GO" id="GO:0004180">
    <property type="term" value="F:carboxypeptidase activity"/>
    <property type="evidence" value="ECO:0007669"/>
    <property type="project" value="UniProtKB-KW"/>
</dbReference>
<dbReference type="InterPro" id="IPR050072">
    <property type="entry name" value="Peptidase_M20A"/>
</dbReference>
<dbReference type="InterPro" id="IPR036264">
    <property type="entry name" value="Bact_exopeptidase_dim_dom"/>
</dbReference>
<feature type="domain" description="Peptidase M20 dimerisation" evidence="6">
    <location>
        <begin position="177"/>
        <end position="270"/>
    </location>
</feature>
<accession>A0A1T5ITE8</accession>
<evidence type="ECO:0000256" key="3">
    <source>
        <dbReference type="ARBA" id="ARBA00022801"/>
    </source>
</evidence>
<feature type="active site" evidence="5">
    <location>
        <position position="81"/>
    </location>
</feature>
<dbReference type="GO" id="GO:0046872">
    <property type="term" value="F:metal ion binding"/>
    <property type="evidence" value="ECO:0007669"/>
    <property type="project" value="UniProtKB-KW"/>
</dbReference>
<feature type="active site" description="Proton acceptor" evidence="5">
    <location>
        <position position="141"/>
    </location>
</feature>
<dbReference type="STRING" id="36842.SAMN02194393_00725"/>
<keyword evidence="7" id="KW-0121">Carboxypeptidase</keyword>
<dbReference type="PANTHER" id="PTHR43808">
    <property type="entry name" value="ACETYLORNITHINE DEACETYLASE"/>
    <property type="match status" value="1"/>
</dbReference>
<dbReference type="EMBL" id="FUZT01000001">
    <property type="protein sequence ID" value="SKC42382.1"/>
    <property type="molecule type" value="Genomic_DNA"/>
</dbReference>
<dbReference type="InterPro" id="IPR001261">
    <property type="entry name" value="ArgE/DapE_CS"/>
</dbReference>
<dbReference type="Pfam" id="PF07687">
    <property type="entry name" value="M20_dimer"/>
    <property type="match status" value="1"/>
</dbReference>
<evidence type="ECO:0000313" key="7">
    <source>
        <dbReference type="EMBL" id="SKC42382.1"/>
    </source>
</evidence>
<dbReference type="RefSeq" id="WP_208984971.1">
    <property type="nucleotide sequence ID" value="NZ_FUZT01000001.1"/>
</dbReference>